<dbReference type="OrthoDB" id="7026325at2"/>
<evidence type="ECO:0000313" key="1">
    <source>
        <dbReference type="EMBL" id="ALI02039.1"/>
    </source>
</evidence>
<name>A0A0N9VUL3_PSEFL</name>
<gene>
    <name evidence="1" type="ORF">AO353_13430</name>
</gene>
<dbReference type="AlphaFoldDB" id="A0A0N9VUL3"/>
<dbReference type="Proteomes" id="UP000066487">
    <property type="component" value="Chromosome"/>
</dbReference>
<evidence type="ECO:0000313" key="2">
    <source>
        <dbReference type="Proteomes" id="UP000066487"/>
    </source>
</evidence>
<proteinExistence type="predicted"/>
<dbReference type="EMBL" id="CP012830">
    <property type="protein sequence ID" value="ALI02039.1"/>
    <property type="molecule type" value="Genomic_DNA"/>
</dbReference>
<reference evidence="2" key="1">
    <citation type="submission" date="2015-09" db="EMBL/GenBank/DDBJ databases">
        <title>Whole genome sequence of Pseudomonas fluorescens FW300-N2E3.</title>
        <authorList>
            <person name="Ray J."/>
            <person name="Melnyk R."/>
            <person name="Deutschbauer A."/>
        </authorList>
    </citation>
    <scope>NUCLEOTIDE SEQUENCE [LARGE SCALE GENOMIC DNA]</scope>
    <source>
        <strain evidence="2">FW300-N2E3</strain>
    </source>
</reference>
<reference evidence="1 2" key="2">
    <citation type="journal article" date="2018" name="Nature">
        <title>Mutant phenotypes for thousands of bacterial genes of unknown function.</title>
        <authorList>
            <person name="Price M.N."/>
            <person name="Wetmore K.M."/>
            <person name="Waters R.J."/>
            <person name="Callaghan M."/>
            <person name="Ray J."/>
            <person name="Liu H."/>
            <person name="Kuehl J.V."/>
            <person name="Melnyk R.A."/>
            <person name="Lamson J.S."/>
            <person name="Suh Y."/>
            <person name="Carlson H.K."/>
            <person name="Esquivel Z."/>
            <person name="Sadeeshkumar H."/>
            <person name="Chakraborty R."/>
            <person name="Zane G.M."/>
            <person name="Rubin B.E."/>
            <person name="Wall J.D."/>
            <person name="Visel A."/>
            <person name="Bristow J."/>
            <person name="Blow M.J."/>
            <person name="Arkin A.P."/>
            <person name="Deutschbauer A.M."/>
        </authorList>
    </citation>
    <scope>NUCLEOTIDE SEQUENCE [LARGE SCALE GENOMIC DNA]</scope>
    <source>
        <strain evidence="1 2">FW300-N2E3</strain>
    </source>
</reference>
<organism evidence="1 2">
    <name type="scientific">Pseudomonas fluorescens</name>
    <dbReference type="NCBI Taxonomy" id="294"/>
    <lineage>
        <taxon>Bacteria</taxon>
        <taxon>Pseudomonadati</taxon>
        <taxon>Pseudomonadota</taxon>
        <taxon>Gammaproteobacteria</taxon>
        <taxon>Pseudomonadales</taxon>
        <taxon>Pseudomonadaceae</taxon>
        <taxon>Pseudomonas</taxon>
    </lineage>
</organism>
<protein>
    <submittedName>
        <fullName evidence="1">Uncharacterized protein</fullName>
    </submittedName>
</protein>
<dbReference type="RefSeq" id="WP_054595401.1">
    <property type="nucleotide sequence ID" value="NZ_CP012830.1"/>
</dbReference>
<sequence length="249" mass="27665">MASVPVNPLSFHFPGAFMKSMTPDIYVVDGNITLFYGSHSEGYKKDILHSSLLAQLIANSTPDTELNAYRKTLNTLFWTVNSFESRTIKKEPSSLLTLAKTGLSSALMEGQLQQLSNAFTIIKQLPDDSPIIEAIVNKIQRKYIPDVNPGNFLASENSTFSISTLLTIVFENKTTLSLQISFKTSRSVDITILDQVISQKTILGDPETFLWSTHLLEDKYDAIRSQVTGKLGSKVDTHLFHVNPTALIH</sequence>
<accession>A0A0N9VUL3</accession>